<keyword evidence="2" id="KW-0812">Transmembrane</keyword>
<dbReference type="EMBL" id="RQTK01001313">
    <property type="protein sequence ID" value="RUS70889.1"/>
    <property type="molecule type" value="Genomic_DNA"/>
</dbReference>
<sequence>MLLSNMNVLSSAIGIEPSNHNSKMVVVFDEKYHISFSDEHLKQFYSCLCKPHSVKCSFKFTNSGDSKVVTAVDSVALSYPSRLLHGDMMVCLTRPLSEKFDCTRTAFKRASCPKVVNSGFHRLELFDSSCRRCINLCWLDFRVAYNSSSSRAVPEEGVCEASKDTITEIPDVHPSIPGSPSSDILGGGAQSTPLPLAVPNSSKTKLPKPVNPLVPGGDVTSSPSQVPQNMTVSQASIGQSLRWEEQLPVAVWVVLGIATIVTAGVALALVLCRRAKQRGGADSDTDSTQRFALQLSRSSVDESSVYPGVGPVADVSPGVFFLTSQGYVAYVSPESDYCTIVDSDVTTTGCPSRNVSKHRNDERNGFNTWSSPRPSVERTSRNFARRPSGTNTYSTVRKERIMTSAADVPNNLLQAQREARTGNIASHPDQAVVRQGHVYCRLKSRSELPENVRGTEPPNYNVPAGEIVDTRTKRPTMEEEMPHSQSSGHYSLAKDIRDTYVGSVTATNVDGWADSVQTETHMCCVNNMVSQPRSSHHTNMGCCPLNGGSHEYECGDMNCIYVKQDIQNNSYFVLENNTAKCTEDGSMDRPLEREDNMQGQRGYFILEAADTDMETECTETTKRIPVNVDQSHVRNYLEPPGMPGDGNAYFLLEHGASSDQAGVTGPDGGSARDAGGNGEERIYQEIR</sequence>
<evidence type="ECO:0000256" key="1">
    <source>
        <dbReference type="SAM" id="MobiDB-lite"/>
    </source>
</evidence>
<feature type="compositionally biased region" description="Basic and acidic residues" evidence="1">
    <location>
        <begin position="678"/>
        <end position="687"/>
    </location>
</feature>
<proteinExistence type="predicted"/>
<feature type="region of interest" description="Disordered" evidence="1">
    <location>
        <begin position="352"/>
        <end position="391"/>
    </location>
</feature>
<evidence type="ECO:0000256" key="2">
    <source>
        <dbReference type="SAM" id="Phobius"/>
    </source>
</evidence>
<evidence type="ECO:0000313" key="4">
    <source>
        <dbReference type="Proteomes" id="UP000271974"/>
    </source>
</evidence>
<protein>
    <submittedName>
        <fullName evidence="3">Uncharacterized protein</fullName>
    </submittedName>
</protein>
<evidence type="ECO:0000313" key="3">
    <source>
        <dbReference type="EMBL" id="RUS70889.1"/>
    </source>
</evidence>
<reference evidence="3 4" key="1">
    <citation type="submission" date="2019-01" db="EMBL/GenBank/DDBJ databases">
        <title>A draft genome assembly of the solar-powered sea slug Elysia chlorotica.</title>
        <authorList>
            <person name="Cai H."/>
            <person name="Li Q."/>
            <person name="Fang X."/>
            <person name="Li J."/>
            <person name="Curtis N.E."/>
            <person name="Altenburger A."/>
            <person name="Shibata T."/>
            <person name="Feng M."/>
            <person name="Maeda T."/>
            <person name="Schwartz J.A."/>
            <person name="Shigenobu S."/>
            <person name="Lundholm N."/>
            <person name="Nishiyama T."/>
            <person name="Yang H."/>
            <person name="Hasebe M."/>
            <person name="Li S."/>
            <person name="Pierce S.K."/>
            <person name="Wang J."/>
        </authorList>
    </citation>
    <scope>NUCLEOTIDE SEQUENCE [LARGE SCALE GENOMIC DNA]</scope>
    <source>
        <strain evidence="3">EC2010</strain>
        <tissue evidence="3">Whole organism of an adult</tissue>
    </source>
</reference>
<keyword evidence="2" id="KW-1133">Transmembrane helix</keyword>
<organism evidence="3 4">
    <name type="scientific">Elysia chlorotica</name>
    <name type="common">Eastern emerald elysia</name>
    <name type="synonym">Sea slug</name>
    <dbReference type="NCBI Taxonomy" id="188477"/>
    <lineage>
        <taxon>Eukaryota</taxon>
        <taxon>Metazoa</taxon>
        <taxon>Spiralia</taxon>
        <taxon>Lophotrochozoa</taxon>
        <taxon>Mollusca</taxon>
        <taxon>Gastropoda</taxon>
        <taxon>Heterobranchia</taxon>
        <taxon>Euthyneura</taxon>
        <taxon>Panpulmonata</taxon>
        <taxon>Sacoglossa</taxon>
        <taxon>Placobranchoidea</taxon>
        <taxon>Plakobranchidae</taxon>
        <taxon>Elysia</taxon>
    </lineage>
</organism>
<feature type="region of interest" description="Disordered" evidence="1">
    <location>
        <begin position="657"/>
        <end position="687"/>
    </location>
</feature>
<accession>A0A3S0ZMI9</accession>
<dbReference type="AlphaFoldDB" id="A0A3S0ZMI9"/>
<dbReference type="Proteomes" id="UP000271974">
    <property type="component" value="Unassembled WGS sequence"/>
</dbReference>
<comment type="caution">
    <text evidence="3">The sequence shown here is derived from an EMBL/GenBank/DDBJ whole genome shotgun (WGS) entry which is preliminary data.</text>
</comment>
<dbReference type="OrthoDB" id="10682858at2759"/>
<name>A0A3S0ZMI9_ELYCH</name>
<gene>
    <name evidence="3" type="ORF">EGW08_021352</name>
</gene>
<keyword evidence="4" id="KW-1185">Reference proteome</keyword>
<keyword evidence="2" id="KW-0472">Membrane</keyword>
<feature type="transmembrane region" description="Helical" evidence="2">
    <location>
        <begin position="249"/>
        <end position="271"/>
    </location>
</feature>